<feature type="compositionally biased region" description="Polar residues" evidence="2">
    <location>
        <begin position="300"/>
        <end position="325"/>
    </location>
</feature>
<evidence type="ECO:0000256" key="2">
    <source>
        <dbReference type="SAM" id="MobiDB-lite"/>
    </source>
</evidence>
<evidence type="ECO:0000256" key="1">
    <source>
        <dbReference type="SAM" id="Coils"/>
    </source>
</evidence>
<dbReference type="OrthoDB" id="383264at2759"/>
<feature type="compositionally biased region" description="Low complexity" evidence="2">
    <location>
        <begin position="351"/>
        <end position="363"/>
    </location>
</feature>
<feature type="compositionally biased region" description="Polar residues" evidence="2">
    <location>
        <begin position="451"/>
        <end position="461"/>
    </location>
</feature>
<feature type="compositionally biased region" description="Basic and acidic residues" evidence="2">
    <location>
        <begin position="243"/>
        <end position="256"/>
    </location>
</feature>
<proteinExistence type="predicted"/>
<dbReference type="EMBL" id="FLRI01000084">
    <property type="protein sequence ID" value="SBT83314.1"/>
    <property type="molecule type" value="Genomic_DNA"/>
</dbReference>
<gene>
    <name evidence="3" type="primary">PocGH01_00110800</name>
    <name evidence="3" type="ORF">POCGH01_00110800</name>
</gene>
<feature type="region of interest" description="Disordered" evidence="2">
    <location>
        <begin position="206"/>
        <end position="461"/>
    </location>
</feature>
<organism evidence="3 4">
    <name type="scientific">Plasmodium ovale</name>
    <name type="common">malaria parasite P. ovale</name>
    <dbReference type="NCBI Taxonomy" id="36330"/>
    <lineage>
        <taxon>Eukaryota</taxon>
        <taxon>Sar</taxon>
        <taxon>Alveolata</taxon>
        <taxon>Apicomplexa</taxon>
        <taxon>Aconoidasida</taxon>
        <taxon>Haemosporida</taxon>
        <taxon>Plasmodiidae</taxon>
        <taxon>Plasmodium</taxon>
        <taxon>Plasmodium (Plasmodium)</taxon>
    </lineage>
</organism>
<feature type="coiled-coil region" evidence="1">
    <location>
        <begin position="818"/>
        <end position="845"/>
    </location>
</feature>
<sequence>MADHLEYTTLTHYIPIEVFYAMIESDIKKLIHTHGHKNCGLMHEKLCEEIKKVIFEKKNTVLNLMDKRGKKKWSDEWDSQRNGFFNKLFEEEGFINMCYPPKGKGNQNLQKLKSKHIQFCKEKDQRLLAIGKSREYSVCLEYNKWIIAETDSFTQEFLQNVSDYSHRTVKKYFTTKKHPGGHDPLLTYRNIKLDCEIYNPKSERYQKIPVENAPTNSIHPSKASDARQKSQGKGRKSIPGRDVGTEKKKSDVKIPSKTEPPASDSLTSSITNTNVDGTANDQHNNIKAKVIDSPIKAQGATGQPPKTTDTKAPSTQQLPEPTSAISPKDLSAAKVSNPPSSVIKGQDTDPDATPSTTSATSDTTHTKNVQSSLTPDVSLAQPQPPAVAADTDHYSKEPTPYPVRKSTDQGASLTSALDPGLAPSQVATSNSSASETSSTNTSIATSSTMTLTPGSSLAQDSHLLTPSTQTIVTTSIATPLTQTTTSVSVPPTITFSAISTNPITSIIKITSTKRDSREPNALSKTITNSIDLNSASPKNQDNVLPPNTGVQFPDVPSSATSAKLNDILLPVPSPGPPPGLHSGSSPGGPAPVLPASHVVVTKPDGNKIITLPKKTSEQSKDSTQPQLLYFFYFTKYNEILLQKLMLLHTHWIIPRAKKKKEKKRFTQNFRNTGKPTYESQNITVHELEDPNLVGQTVENDVYTKLLKINRYKQKLQKKKKKNKKTLIEVHMEVFEEYKNDEWELHKGDFLEICLRGFIDEENETYQNFSNSELIVNNIKNEKTIEDIQKQEILWNNWIENHRNILEQWKEKEWFHILKNKWRNEQQKYKGKNDKLQENILNEQETHSIVSQKDIWKRWISKQATLVDLFNKEDWFKSIVCVQNKEKDNYHINEYNNISVTSKTGLKNEKMNHEQCRSKNIIQKLMVQIHMMVLEECIKEDIIKHKELCIDNFIEDIHNQNNYDEKRNILQCNTDDFNVLEFQEIHTSINK</sequence>
<reference evidence="3 4" key="1">
    <citation type="submission" date="2016-06" db="EMBL/GenBank/DDBJ databases">
        <authorList>
            <consortium name="Pathogen Informatics"/>
        </authorList>
    </citation>
    <scope>NUCLEOTIDE SEQUENCE [LARGE SCALE GENOMIC DNA]</scope>
    <source>
        <strain evidence="3">PocGH01</strain>
    </source>
</reference>
<evidence type="ECO:0000313" key="3">
    <source>
        <dbReference type="EMBL" id="SBT83314.1"/>
    </source>
</evidence>
<dbReference type="Proteomes" id="UP000242942">
    <property type="component" value="Unassembled WGS sequence"/>
</dbReference>
<feature type="region of interest" description="Disordered" evidence="2">
    <location>
        <begin position="531"/>
        <end position="595"/>
    </location>
</feature>
<feature type="compositionally biased region" description="Polar residues" evidence="2">
    <location>
        <begin position="531"/>
        <end position="542"/>
    </location>
</feature>
<dbReference type="VEuPathDB" id="PlasmoDB:PocGH01_00110800"/>
<keyword evidence="1" id="KW-0175">Coiled coil</keyword>
<dbReference type="VEuPathDB" id="PlasmoDB:POWCR01_000187200"/>
<name>A0A1D3JCA9_PLAOA</name>
<dbReference type="AlphaFoldDB" id="A0A1D3JCA9"/>
<feature type="compositionally biased region" description="Low complexity" evidence="2">
    <location>
        <begin position="427"/>
        <end position="450"/>
    </location>
</feature>
<feature type="compositionally biased region" description="Polar residues" evidence="2">
    <location>
        <begin position="366"/>
        <end position="375"/>
    </location>
</feature>
<feature type="compositionally biased region" description="Polar residues" evidence="2">
    <location>
        <begin position="264"/>
        <end position="285"/>
    </location>
</feature>
<keyword evidence="4" id="KW-1185">Reference proteome</keyword>
<evidence type="ECO:0000313" key="4">
    <source>
        <dbReference type="Proteomes" id="UP000242942"/>
    </source>
</evidence>
<protein>
    <submittedName>
        <fullName evidence="3">STP1 protein</fullName>
    </submittedName>
</protein>
<accession>A0A1D3JCA9</accession>